<keyword evidence="9" id="KW-1185">Reference proteome</keyword>
<evidence type="ECO:0000313" key="9">
    <source>
        <dbReference type="Proteomes" id="UP000295087"/>
    </source>
</evidence>
<proteinExistence type="inferred from homology"/>
<evidence type="ECO:0000256" key="3">
    <source>
        <dbReference type="ARBA" id="ARBA00022741"/>
    </source>
</evidence>
<dbReference type="AlphaFoldDB" id="A0A4R6P446"/>
<keyword evidence="4 8" id="KW-0418">Kinase</keyword>
<dbReference type="InterPro" id="IPR017583">
    <property type="entry name" value="Tagatose/fructose_Pkinase"/>
</dbReference>
<evidence type="ECO:0000256" key="6">
    <source>
        <dbReference type="PIRNR" id="PIRNR000535"/>
    </source>
</evidence>
<evidence type="ECO:0000313" key="8">
    <source>
        <dbReference type="EMBL" id="TDP31823.1"/>
    </source>
</evidence>
<evidence type="ECO:0000256" key="1">
    <source>
        <dbReference type="ARBA" id="ARBA00010688"/>
    </source>
</evidence>
<dbReference type="PIRSF" id="PIRSF000535">
    <property type="entry name" value="1PFK/6PFK/LacC"/>
    <property type="match status" value="1"/>
</dbReference>
<keyword evidence="2 6" id="KW-0808">Transferase</keyword>
<sequence length="326" mass="33159">MDPITHPVPIATFTINPTVDLSVEVECLRPEGKSRARLCSISGGGGGLNVARGVRRLGGTALALHTAGREVGARLNRLLDDEGIAHLPIEIGEDTREAFVVAERESGRSYHVVPAGPTLSAAEERQCLEMIAETVRHCDYFVLSGSATPGLSAGFGAAVAREVAAAGAALIADIAGTQLTTMLAERVFLLRLDRVEAAALIGRPIAGYDDACAANALLLERGACEYAITTVGALGAVCSDSGGHQVIAAPALTAPPRSDACAGDSLVAAITQRLTEGAEVAQACVLGVAAAAATVTLPGTDVFESATVEKLAAQIRSVPATGSTTG</sequence>
<dbReference type="GO" id="GO:0005829">
    <property type="term" value="C:cytosol"/>
    <property type="evidence" value="ECO:0007669"/>
    <property type="project" value="TreeGrafter"/>
</dbReference>
<dbReference type="GO" id="GO:0003872">
    <property type="term" value="F:6-phosphofructokinase activity"/>
    <property type="evidence" value="ECO:0007669"/>
    <property type="project" value="TreeGrafter"/>
</dbReference>
<dbReference type="Pfam" id="PF00294">
    <property type="entry name" value="PfkB"/>
    <property type="match status" value="1"/>
</dbReference>
<evidence type="ECO:0000259" key="7">
    <source>
        <dbReference type="Pfam" id="PF00294"/>
    </source>
</evidence>
<dbReference type="EMBL" id="SNXK01000007">
    <property type="protein sequence ID" value="TDP31823.1"/>
    <property type="molecule type" value="Genomic_DNA"/>
</dbReference>
<organism evidence="8 9">
    <name type="scientific">Nocardia ignorata</name>
    <dbReference type="NCBI Taxonomy" id="145285"/>
    <lineage>
        <taxon>Bacteria</taxon>
        <taxon>Bacillati</taxon>
        <taxon>Actinomycetota</taxon>
        <taxon>Actinomycetes</taxon>
        <taxon>Mycobacteriales</taxon>
        <taxon>Nocardiaceae</taxon>
        <taxon>Nocardia</taxon>
    </lineage>
</organism>
<dbReference type="GO" id="GO:0005524">
    <property type="term" value="F:ATP binding"/>
    <property type="evidence" value="ECO:0007669"/>
    <property type="project" value="UniProtKB-KW"/>
</dbReference>
<dbReference type="SUPFAM" id="SSF53613">
    <property type="entry name" value="Ribokinase-like"/>
    <property type="match status" value="1"/>
</dbReference>
<reference evidence="8 9" key="1">
    <citation type="submission" date="2019-03" db="EMBL/GenBank/DDBJ databases">
        <title>Genomic Encyclopedia of Type Strains, Phase IV (KMG-IV): sequencing the most valuable type-strain genomes for metagenomic binning, comparative biology and taxonomic classification.</title>
        <authorList>
            <person name="Goeker M."/>
        </authorList>
    </citation>
    <scope>NUCLEOTIDE SEQUENCE [LARGE SCALE GENOMIC DNA]</scope>
    <source>
        <strain evidence="8 9">DSM 44496</strain>
    </source>
</reference>
<dbReference type="InterPro" id="IPR011611">
    <property type="entry name" value="PfkB_dom"/>
</dbReference>
<feature type="domain" description="Carbohydrate kinase PfkB" evidence="7">
    <location>
        <begin position="20"/>
        <end position="301"/>
    </location>
</feature>
<keyword evidence="3" id="KW-0547">Nucleotide-binding</keyword>
<dbReference type="PROSITE" id="PS00583">
    <property type="entry name" value="PFKB_KINASES_1"/>
    <property type="match status" value="1"/>
</dbReference>
<dbReference type="PANTHER" id="PTHR46566:SF2">
    <property type="entry name" value="ATP-DEPENDENT 6-PHOSPHOFRUCTOKINASE ISOZYME 2"/>
    <property type="match status" value="1"/>
</dbReference>
<accession>A0A4R6P446</accession>
<comment type="similarity">
    <text evidence="1">Belongs to the carbohydrate kinase PfkB family.</text>
</comment>
<keyword evidence="5" id="KW-0067">ATP-binding</keyword>
<gene>
    <name evidence="8" type="ORF">DFR75_10748</name>
</gene>
<dbReference type="Proteomes" id="UP000295087">
    <property type="component" value="Unassembled WGS sequence"/>
</dbReference>
<evidence type="ECO:0000256" key="4">
    <source>
        <dbReference type="ARBA" id="ARBA00022777"/>
    </source>
</evidence>
<comment type="caution">
    <text evidence="8">The sequence shown here is derived from an EMBL/GenBank/DDBJ whole genome shotgun (WGS) entry which is preliminary data.</text>
</comment>
<evidence type="ECO:0000256" key="5">
    <source>
        <dbReference type="ARBA" id="ARBA00022840"/>
    </source>
</evidence>
<dbReference type="InterPro" id="IPR002173">
    <property type="entry name" value="Carboh/pur_kinase_PfkB_CS"/>
</dbReference>
<protein>
    <submittedName>
        <fullName evidence="8">6-phosphofructokinase 2</fullName>
    </submittedName>
</protein>
<dbReference type="PANTHER" id="PTHR46566">
    <property type="entry name" value="1-PHOSPHOFRUCTOKINASE-RELATED"/>
    <property type="match status" value="1"/>
</dbReference>
<dbReference type="RefSeq" id="WP_067487899.1">
    <property type="nucleotide sequence ID" value="NZ_SNXK01000007.1"/>
</dbReference>
<dbReference type="InterPro" id="IPR029056">
    <property type="entry name" value="Ribokinase-like"/>
</dbReference>
<evidence type="ECO:0000256" key="2">
    <source>
        <dbReference type="ARBA" id="ARBA00022679"/>
    </source>
</evidence>
<dbReference type="Gene3D" id="3.40.1190.20">
    <property type="match status" value="1"/>
</dbReference>
<name>A0A4R6P446_NOCIG</name>